<feature type="compositionally biased region" description="Polar residues" evidence="1">
    <location>
        <begin position="1"/>
        <end position="10"/>
    </location>
</feature>
<gene>
    <name evidence="3" type="ORF">ACFOSE_06505</name>
</gene>
<protein>
    <submittedName>
        <fullName evidence="3">Polymorphic toxin type 15 domain-containing protein</fullName>
    </submittedName>
</protein>
<organism evidence="3 4">
    <name type="scientific">Streptococcus dentapri</name>
    <dbReference type="NCBI Taxonomy" id="573564"/>
    <lineage>
        <taxon>Bacteria</taxon>
        <taxon>Bacillati</taxon>
        <taxon>Bacillota</taxon>
        <taxon>Bacilli</taxon>
        <taxon>Lactobacillales</taxon>
        <taxon>Streptococcaceae</taxon>
        <taxon>Streptococcus</taxon>
    </lineage>
</organism>
<evidence type="ECO:0000259" key="2">
    <source>
        <dbReference type="Pfam" id="PF15604"/>
    </source>
</evidence>
<evidence type="ECO:0000313" key="4">
    <source>
        <dbReference type="Proteomes" id="UP001595901"/>
    </source>
</evidence>
<dbReference type="EMBL" id="JBHSAC010000053">
    <property type="protein sequence ID" value="MFC3932416.1"/>
    <property type="molecule type" value="Genomic_DNA"/>
</dbReference>
<accession>A0ABV8D1S5</accession>
<feature type="domain" description="Novel toxin 15" evidence="2">
    <location>
        <begin position="105"/>
        <end position="251"/>
    </location>
</feature>
<keyword evidence="4" id="KW-1185">Reference proteome</keyword>
<dbReference type="Proteomes" id="UP001595901">
    <property type="component" value="Unassembled WGS sequence"/>
</dbReference>
<evidence type="ECO:0000256" key="1">
    <source>
        <dbReference type="SAM" id="MobiDB-lite"/>
    </source>
</evidence>
<dbReference type="RefSeq" id="WP_380431825.1">
    <property type="nucleotide sequence ID" value="NZ_JBHSAC010000053.1"/>
</dbReference>
<dbReference type="Pfam" id="PF15604">
    <property type="entry name" value="Ntox15"/>
    <property type="match status" value="1"/>
</dbReference>
<reference evidence="4" key="1">
    <citation type="journal article" date="2019" name="Int. J. Syst. Evol. Microbiol.">
        <title>The Global Catalogue of Microorganisms (GCM) 10K type strain sequencing project: providing services to taxonomists for standard genome sequencing and annotation.</title>
        <authorList>
            <consortium name="The Broad Institute Genomics Platform"/>
            <consortium name="The Broad Institute Genome Sequencing Center for Infectious Disease"/>
            <person name="Wu L."/>
            <person name="Ma J."/>
        </authorList>
    </citation>
    <scope>NUCLEOTIDE SEQUENCE [LARGE SCALE GENOMIC DNA]</scope>
    <source>
        <strain evidence="4">CCUG 58728</strain>
    </source>
</reference>
<evidence type="ECO:0000313" key="3">
    <source>
        <dbReference type="EMBL" id="MFC3932416.1"/>
    </source>
</evidence>
<comment type="caution">
    <text evidence="3">The sequence shown here is derived from an EMBL/GenBank/DDBJ whole genome shotgun (WGS) entry which is preliminary data.</text>
</comment>
<dbReference type="InterPro" id="IPR028949">
    <property type="entry name" value="Ntox15"/>
</dbReference>
<feature type="non-terminal residue" evidence="3">
    <location>
        <position position="1"/>
    </location>
</feature>
<proteinExistence type="predicted"/>
<sequence length="252" mass="27089">VRTPDSSSVQPEVPHVSHQTDGSGLEAGAVSGAKGSSVPRAKVGDVEAPARAGEVSGSARELPKASPKMDTPEGKAGEVAGVTSAVDDVPRIDKVEVEFNRNPKHDEVEFSRQLADQEKGMNELTVQEYLDNREKYIAEGRALEGDAAQKAAREDAFETKYKELRDSGLSRSEAQAQAQAWLDTQAALHNPDQIAGGNPLNIGGMGDKAINSSIGSQWKYRIDAVDEQIQAMAAKMTPDQLQNTYLNVKLTY</sequence>
<name>A0ABV8D1S5_9STRE</name>
<feature type="region of interest" description="Disordered" evidence="1">
    <location>
        <begin position="1"/>
        <end position="84"/>
    </location>
</feature>